<evidence type="ECO:0000313" key="3">
    <source>
        <dbReference type="Proteomes" id="UP000823790"/>
    </source>
</evidence>
<dbReference type="EMBL" id="JAGJRS010000013">
    <property type="protein sequence ID" value="MBP1473974.1"/>
    <property type="molecule type" value="Genomic_DNA"/>
</dbReference>
<protein>
    <recommendedName>
        <fullName evidence="4">DUF883 domain-containing protein</fullName>
    </recommendedName>
</protein>
<keyword evidence="1" id="KW-0812">Transmembrane</keyword>
<keyword evidence="3" id="KW-1185">Reference proteome</keyword>
<feature type="transmembrane region" description="Helical" evidence="1">
    <location>
        <begin position="84"/>
        <end position="101"/>
    </location>
</feature>
<sequence length="110" mass="12510">MNRTRDLEQRFDGASERVRDRVRQYASGTADTANGLIERGRRLTTRLGRRGSGYGKQMSHMAEDLADEASYQYRRVRRHASRHPVATVAVVAGTIGAFFLLRKLLRSDED</sequence>
<proteinExistence type="predicted"/>
<organism evidence="2 3">
    <name type="scientific">Frateuria flava</name>
    <dbReference type="NCBI Taxonomy" id="2821489"/>
    <lineage>
        <taxon>Bacteria</taxon>
        <taxon>Pseudomonadati</taxon>
        <taxon>Pseudomonadota</taxon>
        <taxon>Gammaproteobacteria</taxon>
        <taxon>Lysobacterales</taxon>
        <taxon>Rhodanobacteraceae</taxon>
        <taxon>Frateuria</taxon>
    </lineage>
</organism>
<keyword evidence="1" id="KW-1133">Transmembrane helix</keyword>
<evidence type="ECO:0000256" key="1">
    <source>
        <dbReference type="SAM" id="Phobius"/>
    </source>
</evidence>
<dbReference type="RefSeq" id="WP_209617788.1">
    <property type="nucleotide sequence ID" value="NZ_JAGJRS010000013.1"/>
</dbReference>
<gene>
    <name evidence="2" type="ORF">J7I44_06665</name>
</gene>
<comment type="caution">
    <text evidence="2">The sequence shown here is derived from an EMBL/GenBank/DDBJ whole genome shotgun (WGS) entry which is preliminary data.</text>
</comment>
<reference evidence="2 3" key="1">
    <citation type="submission" date="2021-04" db="EMBL/GenBank/DDBJ databases">
        <authorList>
            <person name="Huq M.A."/>
        </authorList>
    </citation>
    <scope>NUCLEOTIDE SEQUENCE [LARGE SCALE GENOMIC DNA]</scope>
    <source>
        <strain evidence="2 3">MAH-13</strain>
    </source>
</reference>
<dbReference type="Proteomes" id="UP000823790">
    <property type="component" value="Unassembled WGS sequence"/>
</dbReference>
<accession>A0ABS4DLP5</accession>
<evidence type="ECO:0000313" key="2">
    <source>
        <dbReference type="EMBL" id="MBP1473974.1"/>
    </source>
</evidence>
<name>A0ABS4DLP5_9GAMM</name>
<evidence type="ECO:0008006" key="4">
    <source>
        <dbReference type="Google" id="ProtNLM"/>
    </source>
</evidence>
<keyword evidence="1" id="KW-0472">Membrane</keyword>